<dbReference type="AlphaFoldDB" id="A0A2G9ZMY7"/>
<evidence type="ECO:0000313" key="3">
    <source>
        <dbReference type="Proteomes" id="UP000230729"/>
    </source>
</evidence>
<protein>
    <recommendedName>
        <fullName evidence="1">PEP-utilising enzyme mobile domain-containing protein</fullName>
    </recommendedName>
</protein>
<dbReference type="Gene3D" id="3.50.30.10">
    <property type="entry name" value="Phosphohistidine domain"/>
    <property type="match status" value="1"/>
</dbReference>
<dbReference type="EMBL" id="PCSD01000036">
    <property type="protein sequence ID" value="PIP33930.1"/>
    <property type="molecule type" value="Genomic_DNA"/>
</dbReference>
<dbReference type="InterPro" id="IPR008279">
    <property type="entry name" value="PEP-util_enz_mobile_dom"/>
</dbReference>
<sequence>MKISGRVRIINYPGDYARIQDQEIIIVRNTNPDIVLYVNKISAIVAEVGSPLAHAAIIAREYRKPLILGAAGARRKFKNGQIITIDTARKTICSA</sequence>
<dbReference type="InterPro" id="IPR036637">
    <property type="entry name" value="Phosphohistidine_dom_sf"/>
</dbReference>
<accession>A0A2G9ZMY7</accession>
<evidence type="ECO:0000313" key="2">
    <source>
        <dbReference type="EMBL" id="PIP33930.1"/>
    </source>
</evidence>
<comment type="caution">
    <text evidence="2">The sequence shown here is derived from an EMBL/GenBank/DDBJ whole genome shotgun (WGS) entry which is preliminary data.</text>
</comment>
<dbReference type="SUPFAM" id="SSF52009">
    <property type="entry name" value="Phosphohistidine domain"/>
    <property type="match status" value="1"/>
</dbReference>
<proteinExistence type="predicted"/>
<dbReference type="Proteomes" id="UP000230729">
    <property type="component" value="Unassembled WGS sequence"/>
</dbReference>
<organism evidence="2 3">
    <name type="scientific">Candidatus Falkowbacteria bacterium CG23_combo_of_CG06-09_8_20_14_all_49_15</name>
    <dbReference type="NCBI Taxonomy" id="1974572"/>
    <lineage>
        <taxon>Bacteria</taxon>
        <taxon>Candidatus Falkowiibacteriota</taxon>
    </lineage>
</organism>
<dbReference type="PANTHER" id="PTHR43615:SF1">
    <property type="entry name" value="PPDK_N DOMAIN-CONTAINING PROTEIN"/>
    <property type="match status" value="1"/>
</dbReference>
<feature type="domain" description="PEP-utilising enzyme mobile" evidence="1">
    <location>
        <begin position="20"/>
        <end position="89"/>
    </location>
</feature>
<gene>
    <name evidence="2" type="ORF">COX22_01755</name>
</gene>
<name>A0A2G9ZMY7_9BACT</name>
<dbReference type="Pfam" id="PF00391">
    <property type="entry name" value="PEP-utilizers"/>
    <property type="match status" value="1"/>
</dbReference>
<dbReference type="InterPro" id="IPR051549">
    <property type="entry name" value="PEP_Utilizing_Enz"/>
</dbReference>
<reference evidence="2 3" key="1">
    <citation type="submission" date="2017-09" db="EMBL/GenBank/DDBJ databases">
        <title>Depth-based differentiation of microbial function through sediment-hosted aquifers and enrichment of novel symbionts in the deep terrestrial subsurface.</title>
        <authorList>
            <person name="Probst A.J."/>
            <person name="Ladd B."/>
            <person name="Jarett J.K."/>
            <person name="Geller-Mcgrath D.E."/>
            <person name="Sieber C.M."/>
            <person name="Emerson J.B."/>
            <person name="Anantharaman K."/>
            <person name="Thomas B.C."/>
            <person name="Malmstrom R."/>
            <person name="Stieglmeier M."/>
            <person name="Klingl A."/>
            <person name="Woyke T."/>
            <person name="Ryan C.M."/>
            <person name="Banfield J.F."/>
        </authorList>
    </citation>
    <scope>NUCLEOTIDE SEQUENCE [LARGE SCALE GENOMIC DNA]</scope>
    <source>
        <strain evidence="2">CG23_combo_of_CG06-09_8_20_14_all_49_15</strain>
    </source>
</reference>
<dbReference type="PANTHER" id="PTHR43615">
    <property type="entry name" value="PHOSPHOENOLPYRUVATE SYNTHASE-RELATED"/>
    <property type="match status" value="1"/>
</dbReference>
<dbReference type="GO" id="GO:0016772">
    <property type="term" value="F:transferase activity, transferring phosphorus-containing groups"/>
    <property type="evidence" value="ECO:0007669"/>
    <property type="project" value="InterPro"/>
</dbReference>
<evidence type="ECO:0000259" key="1">
    <source>
        <dbReference type="Pfam" id="PF00391"/>
    </source>
</evidence>